<accession>A0A6N2SYC7</accession>
<evidence type="ECO:0000256" key="6">
    <source>
        <dbReference type="ARBA" id="ARBA00022989"/>
    </source>
</evidence>
<keyword evidence="6 9" id="KW-1133">Transmembrane helix</keyword>
<evidence type="ECO:0000256" key="7">
    <source>
        <dbReference type="ARBA" id="ARBA00023136"/>
    </source>
</evidence>
<feature type="transmembrane region" description="Helical" evidence="9">
    <location>
        <begin position="78"/>
        <end position="97"/>
    </location>
</feature>
<evidence type="ECO:0000256" key="8">
    <source>
        <dbReference type="ARBA" id="ARBA00038435"/>
    </source>
</evidence>
<feature type="transmembrane region" description="Helical" evidence="9">
    <location>
        <begin position="375"/>
        <end position="400"/>
    </location>
</feature>
<evidence type="ECO:0000256" key="1">
    <source>
        <dbReference type="ARBA" id="ARBA00004651"/>
    </source>
</evidence>
<keyword evidence="3" id="KW-0050">Antiport</keyword>
<feature type="transmembrane region" description="Helical" evidence="9">
    <location>
        <begin position="37"/>
        <end position="58"/>
    </location>
</feature>
<name>A0A6N2SYC7_9FIRM</name>
<feature type="transmembrane region" description="Helical" evidence="9">
    <location>
        <begin position="117"/>
        <end position="150"/>
    </location>
</feature>
<dbReference type="GO" id="GO:0005886">
    <property type="term" value="C:plasma membrane"/>
    <property type="evidence" value="ECO:0007669"/>
    <property type="project" value="UniProtKB-SubCell"/>
</dbReference>
<evidence type="ECO:0000259" key="10">
    <source>
        <dbReference type="Pfam" id="PF03553"/>
    </source>
</evidence>
<feature type="transmembrane region" description="Helical" evidence="9">
    <location>
        <begin position="202"/>
        <end position="219"/>
    </location>
</feature>
<proteinExistence type="inferred from homology"/>
<feature type="domain" description="Na+/H+ antiporter NhaC-like C-terminal" evidence="10">
    <location>
        <begin position="8"/>
        <end position="218"/>
    </location>
</feature>
<keyword evidence="4" id="KW-1003">Cell membrane</keyword>
<feature type="transmembrane region" description="Helical" evidence="9">
    <location>
        <begin position="281"/>
        <end position="302"/>
    </location>
</feature>
<feature type="transmembrane region" description="Helical" evidence="9">
    <location>
        <begin position="12"/>
        <end position="31"/>
    </location>
</feature>
<keyword evidence="5 9" id="KW-0812">Transmembrane</keyword>
<dbReference type="Pfam" id="PF03553">
    <property type="entry name" value="Na_H_antiporter"/>
    <property type="match status" value="2"/>
</dbReference>
<reference evidence="11" key="1">
    <citation type="submission" date="2019-11" db="EMBL/GenBank/DDBJ databases">
        <authorList>
            <person name="Feng L."/>
        </authorList>
    </citation>
    <scope>NUCLEOTIDE SEQUENCE</scope>
    <source>
        <strain evidence="11">AvaginalisLFYP127</strain>
    </source>
</reference>
<dbReference type="PANTHER" id="PTHR33451">
    <property type="entry name" value="MALATE-2H(+)/NA(+)-LACTATE ANTIPORTER"/>
    <property type="match status" value="1"/>
</dbReference>
<sequence>MKENEKISGKALIPFLVFIVIYLATGIVLHLRGVEMAFYQLPAPIAAFVGIISAFLLFGGSIDEKFDNLVAGCGDSNIIIMCLIYILAGAFSALASASGGVDSVVGLGLSFVPAKFLTAGVFLIACFISIATGSSVGTITALGPIAVGLAKSGGINMALMLGALVGGSMFGDNLSVISDTTIAATRTQNCEMKDKFRMNLKMALPAGIITFILLLILGAPESQPAQKDLSYDIIKIIPYIFVLVVALMGVNVFLVLTGGIVLSGIVLLMNNGFNLLALSQTMWEGFTGMFEIFLLSMLIGGLSNMVTKEGGINWIISKIKKFAKGEKSGELGIAALVSLADIAVANNTVAIIISGPIAKKMCKEYKIDPRRSASLLDTFSCVFQGIVPYAAQVLIAASFTKGAVAPFQIMPYFWYQFILGAVSIVSIYVPFTAAKDKWNFEYDMAESKVAGHVKNLEDNEQAHA</sequence>
<evidence type="ECO:0000256" key="9">
    <source>
        <dbReference type="SAM" id="Phobius"/>
    </source>
</evidence>
<evidence type="ECO:0000256" key="2">
    <source>
        <dbReference type="ARBA" id="ARBA00022448"/>
    </source>
</evidence>
<dbReference type="EMBL" id="CACRSW010000015">
    <property type="protein sequence ID" value="VYS96810.1"/>
    <property type="molecule type" value="Genomic_DNA"/>
</dbReference>
<gene>
    <name evidence="11" type="primary">mleN_3</name>
    <name evidence="11" type="ORF">AVLFYP127_01908</name>
</gene>
<dbReference type="GO" id="GO:0015297">
    <property type="term" value="F:antiporter activity"/>
    <property type="evidence" value="ECO:0007669"/>
    <property type="project" value="UniProtKB-KW"/>
</dbReference>
<protein>
    <submittedName>
        <fullName evidence="11">Malate-2H(+)/Na(+)-lactate antiporter</fullName>
    </submittedName>
</protein>
<dbReference type="AlphaFoldDB" id="A0A6N2SYC7"/>
<comment type="similarity">
    <text evidence="8">Belongs to the NhaC Na(+)/H(+) (TC 2.A.35) antiporter family.</text>
</comment>
<feature type="domain" description="Na+/H+ antiporter NhaC-like C-terminal" evidence="10">
    <location>
        <begin position="233"/>
        <end position="424"/>
    </location>
</feature>
<keyword evidence="7 9" id="KW-0472">Membrane</keyword>
<evidence type="ECO:0000256" key="5">
    <source>
        <dbReference type="ARBA" id="ARBA00022692"/>
    </source>
</evidence>
<evidence type="ECO:0000256" key="3">
    <source>
        <dbReference type="ARBA" id="ARBA00022449"/>
    </source>
</evidence>
<keyword evidence="2" id="KW-0813">Transport</keyword>
<evidence type="ECO:0000313" key="11">
    <source>
        <dbReference type="EMBL" id="VYS96810.1"/>
    </source>
</evidence>
<dbReference type="InterPro" id="IPR018461">
    <property type="entry name" value="Na/H_Antiport_NhaC-like_C"/>
</dbReference>
<evidence type="ECO:0000256" key="4">
    <source>
        <dbReference type="ARBA" id="ARBA00022475"/>
    </source>
</evidence>
<dbReference type="RefSeq" id="WP_156328931.1">
    <property type="nucleotide sequence ID" value="NZ_CACRSW010000015.1"/>
</dbReference>
<feature type="transmembrane region" description="Helical" evidence="9">
    <location>
        <begin position="412"/>
        <end position="431"/>
    </location>
</feature>
<comment type="subcellular location">
    <subcellularLocation>
        <location evidence="1">Cell membrane</location>
        <topology evidence="1">Multi-pass membrane protein</topology>
    </subcellularLocation>
</comment>
<feature type="transmembrane region" description="Helical" evidence="9">
    <location>
        <begin position="239"/>
        <end position="269"/>
    </location>
</feature>
<dbReference type="InterPro" id="IPR052180">
    <property type="entry name" value="NhaC_Na-H+_Antiporter"/>
</dbReference>
<dbReference type="PANTHER" id="PTHR33451:SF4">
    <property type="entry name" value="NA+_H+ ANTIPORTER"/>
    <property type="match status" value="1"/>
</dbReference>
<organism evidence="11">
    <name type="scientific">Anaerococcus vaginalis</name>
    <dbReference type="NCBI Taxonomy" id="33037"/>
    <lineage>
        <taxon>Bacteria</taxon>
        <taxon>Bacillati</taxon>
        <taxon>Bacillota</taxon>
        <taxon>Tissierellia</taxon>
        <taxon>Tissierellales</taxon>
        <taxon>Peptoniphilaceae</taxon>
        <taxon>Anaerococcus</taxon>
    </lineage>
</organism>